<evidence type="ECO:0000256" key="1">
    <source>
        <dbReference type="SAM" id="MobiDB-lite"/>
    </source>
</evidence>
<feature type="region of interest" description="Disordered" evidence="1">
    <location>
        <begin position="1"/>
        <end position="51"/>
    </location>
</feature>
<sequence length="51" mass="5527">MVQSARTHSPGEQVSGPLRCTERVRNPIINQARQESPLPRTAGGRSGSERA</sequence>
<protein>
    <submittedName>
        <fullName evidence="2">Uncharacterized protein</fullName>
    </submittedName>
</protein>
<feature type="compositionally biased region" description="Polar residues" evidence="1">
    <location>
        <begin position="1"/>
        <end position="12"/>
    </location>
</feature>
<evidence type="ECO:0000313" key="2">
    <source>
        <dbReference type="EMBL" id="AKJ03618.1"/>
    </source>
</evidence>
<proteinExistence type="predicted"/>
<reference evidence="2 3" key="1">
    <citation type="submission" date="2015-05" db="EMBL/GenBank/DDBJ databases">
        <title>Genome assembly of Archangium gephyra DSM 2261.</title>
        <authorList>
            <person name="Sharma G."/>
            <person name="Subramanian S."/>
        </authorList>
    </citation>
    <scope>NUCLEOTIDE SEQUENCE [LARGE SCALE GENOMIC DNA]</scope>
    <source>
        <strain evidence="2 3">DSM 2261</strain>
    </source>
</reference>
<name>A0AAC8Q9Q7_9BACT</name>
<dbReference type="EMBL" id="CP011509">
    <property type="protein sequence ID" value="AKJ03618.1"/>
    <property type="molecule type" value="Genomic_DNA"/>
</dbReference>
<evidence type="ECO:0000313" key="3">
    <source>
        <dbReference type="Proteomes" id="UP000035579"/>
    </source>
</evidence>
<gene>
    <name evidence="2" type="ORF">AA314_05244</name>
</gene>
<dbReference type="KEGG" id="age:AA314_05244"/>
<dbReference type="AlphaFoldDB" id="A0AAC8Q9Q7"/>
<dbReference type="Proteomes" id="UP000035579">
    <property type="component" value="Chromosome"/>
</dbReference>
<accession>A0AAC8Q9Q7</accession>
<organism evidence="2 3">
    <name type="scientific">Archangium gephyra</name>
    <dbReference type="NCBI Taxonomy" id="48"/>
    <lineage>
        <taxon>Bacteria</taxon>
        <taxon>Pseudomonadati</taxon>
        <taxon>Myxococcota</taxon>
        <taxon>Myxococcia</taxon>
        <taxon>Myxococcales</taxon>
        <taxon>Cystobacterineae</taxon>
        <taxon>Archangiaceae</taxon>
        <taxon>Archangium</taxon>
    </lineage>
</organism>